<evidence type="ECO:0000313" key="8">
    <source>
        <dbReference type="Proteomes" id="UP000199283"/>
    </source>
</evidence>
<feature type="transmembrane region" description="Helical" evidence="6">
    <location>
        <begin position="80"/>
        <end position="102"/>
    </location>
</feature>
<proteinExistence type="predicted"/>
<dbReference type="STRING" id="188906.SAMN04488526_0348"/>
<evidence type="ECO:0000256" key="3">
    <source>
        <dbReference type="ARBA" id="ARBA00022692"/>
    </source>
</evidence>
<keyword evidence="4 6" id="KW-1133">Transmembrane helix</keyword>
<feature type="transmembrane region" description="Helical" evidence="6">
    <location>
        <begin position="408"/>
        <end position="439"/>
    </location>
</feature>
<feature type="transmembrane region" description="Helical" evidence="6">
    <location>
        <begin position="374"/>
        <end position="396"/>
    </location>
</feature>
<comment type="subcellular location">
    <subcellularLocation>
        <location evidence="1">Cell membrane</location>
        <topology evidence="1">Multi-pass membrane protein</topology>
    </subcellularLocation>
</comment>
<organism evidence="7 8">
    <name type="scientific">Jannaschia helgolandensis</name>
    <dbReference type="NCBI Taxonomy" id="188906"/>
    <lineage>
        <taxon>Bacteria</taxon>
        <taxon>Pseudomonadati</taxon>
        <taxon>Pseudomonadota</taxon>
        <taxon>Alphaproteobacteria</taxon>
        <taxon>Rhodobacterales</taxon>
        <taxon>Roseobacteraceae</taxon>
        <taxon>Jannaschia</taxon>
    </lineage>
</organism>
<reference evidence="7 8" key="1">
    <citation type="submission" date="2016-10" db="EMBL/GenBank/DDBJ databases">
        <authorList>
            <person name="de Groot N.N."/>
        </authorList>
    </citation>
    <scope>NUCLEOTIDE SEQUENCE [LARGE SCALE GENOMIC DNA]</scope>
    <source>
        <strain evidence="7 8">DSM 14858</strain>
    </source>
</reference>
<feature type="transmembrane region" description="Helical" evidence="6">
    <location>
        <begin position="274"/>
        <end position="300"/>
    </location>
</feature>
<keyword evidence="2" id="KW-1003">Cell membrane</keyword>
<evidence type="ECO:0000256" key="4">
    <source>
        <dbReference type="ARBA" id="ARBA00022989"/>
    </source>
</evidence>
<keyword evidence="8" id="KW-1185">Reference proteome</keyword>
<feature type="transmembrane region" description="Helical" evidence="6">
    <location>
        <begin position="306"/>
        <end position="325"/>
    </location>
</feature>
<feature type="transmembrane region" description="Helical" evidence="6">
    <location>
        <begin position="139"/>
        <end position="160"/>
    </location>
</feature>
<dbReference type="OrthoDB" id="7605542at2"/>
<dbReference type="RefSeq" id="WP_092759191.1">
    <property type="nucleotide sequence ID" value="NZ_FNZQ01000001.1"/>
</dbReference>
<keyword evidence="3 6" id="KW-0812">Transmembrane</keyword>
<evidence type="ECO:0000313" key="7">
    <source>
        <dbReference type="EMBL" id="SEK34693.1"/>
    </source>
</evidence>
<gene>
    <name evidence="7" type="ORF">SAMN04488526_0348</name>
</gene>
<dbReference type="Pfam" id="PF13440">
    <property type="entry name" value="Polysacc_synt_3"/>
    <property type="match status" value="1"/>
</dbReference>
<evidence type="ECO:0000256" key="6">
    <source>
        <dbReference type="SAM" id="Phobius"/>
    </source>
</evidence>
<protein>
    <submittedName>
        <fullName evidence="7">Membrane protein involved in the export of O-antigen and teichoic acid</fullName>
    </submittedName>
</protein>
<evidence type="ECO:0000256" key="2">
    <source>
        <dbReference type="ARBA" id="ARBA00022475"/>
    </source>
</evidence>
<evidence type="ECO:0000256" key="1">
    <source>
        <dbReference type="ARBA" id="ARBA00004651"/>
    </source>
</evidence>
<evidence type="ECO:0000256" key="5">
    <source>
        <dbReference type="ARBA" id="ARBA00023136"/>
    </source>
</evidence>
<dbReference type="EMBL" id="FNZQ01000001">
    <property type="protein sequence ID" value="SEK34693.1"/>
    <property type="molecule type" value="Genomic_DNA"/>
</dbReference>
<keyword evidence="5 6" id="KW-0472">Membrane</keyword>
<feature type="transmembrane region" description="Helical" evidence="6">
    <location>
        <begin position="37"/>
        <end position="56"/>
    </location>
</feature>
<accession>A0A1H7G8T5</accession>
<sequence>MLRPALLILSGNAAASGFLFVRNLAVAALVPVADYGIAATFALAMAAVEMASSFGLQQQIVQARDGDDPRLQDALTGFQLLRGVLSAIALFALAGPLAMFLGIPEVTWAYRVLALVPLLNALQHFDIHRLNRNARFGPLIAVNAVPAMLSLAVVWPLAIWVGDWRVMLGAILFQAATGAILSHLVAERPWRAAVDRVFWSRTLRFGWPILLNAVILFLVFQADKLAVGRILGMTSLGVFAMAITLTLTPSLVAAKTIQTALLPRLSGMVDTSGFAGLAGVALTASMVAGLALACAGILLGWTIAPWITATGYAALPQLIGPLAVMQGIRIAKSGSTVVALSVGLTGNAALSNLPRIAALVAGVAALYQGYGLPALIWLGVAGETAGFVLSTALVTYRTGLRWSADQIALGAFGIVSAAAALVMPFLLLAALAALVPLLFELRSARQTT</sequence>
<dbReference type="Proteomes" id="UP000199283">
    <property type="component" value="Unassembled WGS sequence"/>
</dbReference>
<dbReference type="GO" id="GO:0005886">
    <property type="term" value="C:plasma membrane"/>
    <property type="evidence" value="ECO:0007669"/>
    <property type="project" value="UniProtKB-SubCell"/>
</dbReference>
<dbReference type="InterPro" id="IPR050833">
    <property type="entry name" value="Poly_Biosynth_Transport"/>
</dbReference>
<feature type="transmembrane region" description="Helical" evidence="6">
    <location>
        <begin position="234"/>
        <end position="254"/>
    </location>
</feature>
<dbReference type="AlphaFoldDB" id="A0A1H7G8T5"/>
<feature type="transmembrane region" description="Helical" evidence="6">
    <location>
        <begin position="205"/>
        <end position="222"/>
    </location>
</feature>
<name>A0A1H7G8T5_9RHOB</name>
<feature type="transmembrane region" description="Helical" evidence="6">
    <location>
        <begin position="337"/>
        <end position="368"/>
    </location>
</feature>
<dbReference type="PANTHER" id="PTHR30250:SF11">
    <property type="entry name" value="O-ANTIGEN TRANSPORTER-RELATED"/>
    <property type="match status" value="1"/>
</dbReference>
<dbReference type="PANTHER" id="PTHR30250">
    <property type="entry name" value="PST FAMILY PREDICTED COLANIC ACID TRANSPORTER"/>
    <property type="match status" value="1"/>
</dbReference>
<feature type="transmembrane region" description="Helical" evidence="6">
    <location>
        <begin position="166"/>
        <end position="185"/>
    </location>
</feature>